<dbReference type="PANTHER" id="PTHR33055:SF3">
    <property type="entry name" value="PUTATIVE TRANSPOSASE FOR IS117-RELATED"/>
    <property type="match status" value="1"/>
</dbReference>
<feature type="domain" description="Transposase IS116/IS110/IS902 C-terminal" evidence="2">
    <location>
        <begin position="212"/>
        <end position="298"/>
    </location>
</feature>
<evidence type="ECO:0000259" key="1">
    <source>
        <dbReference type="Pfam" id="PF01548"/>
    </source>
</evidence>
<dbReference type="Pfam" id="PF01548">
    <property type="entry name" value="DEDD_Tnp_IS110"/>
    <property type="match status" value="1"/>
</dbReference>
<evidence type="ECO:0000259" key="2">
    <source>
        <dbReference type="Pfam" id="PF02371"/>
    </source>
</evidence>
<comment type="caution">
    <text evidence="3">The sequence shown here is derived from an EMBL/GenBank/DDBJ whole genome shotgun (WGS) entry which is preliminary data.</text>
</comment>
<reference evidence="3 4" key="1">
    <citation type="submission" date="2024-12" db="EMBL/GenBank/DDBJ databases">
        <authorList>
            <person name="Hu S."/>
        </authorList>
    </citation>
    <scope>NUCLEOTIDE SEQUENCE [LARGE SCALE GENOMIC DNA]</scope>
    <source>
        <strain evidence="3 4">P-25</strain>
    </source>
</reference>
<dbReference type="Pfam" id="PF02371">
    <property type="entry name" value="Transposase_20"/>
    <property type="match status" value="1"/>
</dbReference>
<dbReference type="InterPro" id="IPR047650">
    <property type="entry name" value="Transpos_IS110"/>
</dbReference>
<sequence length="349" mass="39342">MNRLKNSRYTLFIGIDVSKLTLDVAILKCDSFVQHYQIGNNTTAIITLLEELTSKHKMVLSKAVFGMEHTGIYCMPILDVLLKRTANIVLQDAGHLKKSMGTIRGKDDKSDALRIAAYLIKNRDHLVLLNAKRKVLDDLGRLSTLRDRMVSVRHALSVPLKEEKRFNPGAFSETLNSICADSLTALENDLKKLEIHVESIWKNDERLNKLMNLITSVPGVGPITAIRILVSTNEFITINNPRKFACYCGVAPFNYSSGTSIKGRTKTSKIANRKLKSLIHICAVSAKRFVPEISTYYERKTAEGKHKMSVMNAIRFKIIGRIFSCVNRSEPYRENYVPANLKTIKNTIT</sequence>
<keyword evidence="4" id="KW-1185">Reference proteome</keyword>
<feature type="domain" description="Transposase IS110-like N-terminal" evidence="1">
    <location>
        <begin position="13"/>
        <end position="157"/>
    </location>
</feature>
<name>A0ABW9JLJ0_9SPHI</name>
<dbReference type="Proteomes" id="UP001517367">
    <property type="component" value="Unassembled WGS sequence"/>
</dbReference>
<evidence type="ECO:0000313" key="4">
    <source>
        <dbReference type="Proteomes" id="UP001517367"/>
    </source>
</evidence>
<dbReference type="InterPro" id="IPR002525">
    <property type="entry name" value="Transp_IS110-like_N"/>
</dbReference>
<proteinExistence type="predicted"/>
<dbReference type="PANTHER" id="PTHR33055">
    <property type="entry name" value="TRANSPOSASE FOR INSERTION SEQUENCE ELEMENT IS1111A"/>
    <property type="match status" value="1"/>
</dbReference>
<protein>
    <submittedName>
        <fullName evidence="3">IS110 family transposase</fullName>
    </submittedName>
</protein>
<dbReference type="EMBL" id="SRMP02000026">
    <property type="protein sequence ID" value="MFN0292556.1"/>
    <property type="molecule type" value="Genomic_DNA"/>
</dbReference>
<evidence type="ECO:0000313" key="3">
    <source>
        <dbReference type="EMBL" id="MFN0292556.1"/>
    </source>
</evidence>
<dbReference type="RefSeq" id="WP_138731135.1">
    <property type="nucleotide sequence ID" value="NZ_SRMP02000026.1"/>
</dbReference>
<accession>A0ABW9JLJ0</accession>
<gene>
    <name evidence="3" type="ORF">E5L68_014215</name>
</gene>
<organism evidence="3 4">
    <name type="scientific">Pedobacter helvus</name>
    <dbReference type="NCBI Taxonomy" id="2563444"/>
    <lineage>
        <taxon>Bacteria</taxon>
        <taxon>Pseudomonadati</taxon>
        <taxon>Bacteroidota</taxon>
        <taxon>Sphingobacteriia</taxon>
        <taxon>Sphingobacteriales</taxon>
        <taxon>Sphingobacteriaceae</taxon>
        <taxon>Pedobacter</taxon>
    </lineage>
</organism>
<dbReference type="InterPro" id="IPR003346">
    <property type="entry name" value="Transposase_20"/>
</dbReference>